<dbReference type="GeneID" id="79882303"/>
<sequence>MTYRDRPSRESESTAAVDELLLEADLSDDADMRAVLLSLRTLGNLPAPAPGPELAAMLAGPHDQLTKRRWQRKHRAALAGVAVVAAMGLGVSGVAAASSGFTKTPTIISGLFGNPSRQGDAAPRELPRPDAPRVITEPAPTEENVPGGSLAGSGGSSSPSALPEAPRTTAPQQSTAPTQAAPKQARADRAPDDQAQGTTPGSKDLPAVANQAAKDAHNSKIDQGVGTSQKGKPGDARWTAPGNIGKPGKTPGIDIANPWGTAEKLLRQAPAVSRK</sequence>
<evidence type="ECO:0000256" key="1">
    <source>
        <dbReference type="SAM" id="MobiDB-lite"/>
    </source>
</evidence>
<keyword evidence="2" id="KW-0472">Membrane</keyword>
<name>A0AAX3EJT8_PAEUR</name>
<feature type="compositionally biased region" description="Low complexity" evidence="1">
    <location>
        <begin position="156"/>
        <end position="184"/>
    </location>
</feature>
<evidence type="ECO:0000313" key="4">
    <source>
        <dbReference type="Proteomes" id="UP001163293"/>
    </source>
</evidence>
<dbReference type="Proteomes" id="UP001163293">
    <property type="component" value="Chromosome"/>
</dbReference>
<organism evidence="3 4">
    <name type="scientific">Paenarthrobacter ureafaciens</name>
    <dbReference type="NCBI Taxonomy" id="37931"/>
    <lineage>
        <taxon>Bacteria</taxon>
        <taxon>Bacillati</taxon>
        <taxon>Actinomycetota</taxon>
        <taxon>Actinomycetes</taxon>
        <taxon>Micrococcales</taxon>
        <taxon>Micrococcaceae</taxon>
        <taxon>Paenarthrobacter</taxon>
    </lineage>
</organism>
<keyword evidence="2" id="KW-1133">Transmembrane helix</keyword>
<accession>A0AAX3EJT8</accession>
<dbReference type="AlphaFoldDB" id="A0AAX3EJT8"/>
<feature type="transmembrane region" description="Helical" evidence="2">
    <location>
        <begin position="76"/>
        <end position="97"/>
    </location>
</feature>
<feature type="compositionally biased region" description="Basic and acidic residues" evidence="1">
    <location>
        <begin position="122"/>
        <end position="131"/>
    </location>
</feature>
<keyword evidence="4" id="KW-1185">Reference proteome</keyword>
<evidence type="ECO:0000256" key="2">
    <source>
        <dbReference type="SAM" id="Phobius"/>
    </source>
</evidence>
<proteinExistence type="predicted"/>
<dbReference type="EMBL" id="CP101185">
    <property type="protein sequence ID" value="UYV98216.1"/>
    <property type="molecule type" value="Genomic_DNA"/>
</dbReference>
<feature type="region of interest" description="Disordered" evidence="1">
    <location>
        <begin position="110"/>
        <end position="259"/>
    </location>
</feature>
<dbReference type="RefSeq" id="WP_021471687.1">
    <property type="nucleotide sequence ID" value="NZ_BDMH01000005.1"/>
</dbReference>
<evidence type="ECO:0000313" key="3">
    <source>
        <dbReference type="EMBL" id="UYV98216.1"/>
    </source>
</evidence>
<reference evidence="3" key="1">
    <citation type="submission" date="2022-07" db="EMBL/GenBank/DDBJ databases">
        <authorList>
            <person name="Wu T."/>
        </authorList>
    </citation>
    <scope>NUCLEOTIDE SEQUENCE</scope>
    <source>
        <strain evidence="3">SD-1</strain>
    </source>
</reference>
<evidence type="ECO:0008006" key="5">
    <source>
        <dbReference type="Google" id="ProtNLM"/>
    </source>
</evidence>
<protein>
    <recommendedName>
        <fullName evidence="5">Anti-sigma factor</fullName>
    </recommendedName>
</protein>
<keyword evidence="2" id="KW-0812">Transmembrane</keyword>
<gene>
    <name evidence="3" type="ORF">NL394_02990</name>
</gene>